<reference evidence="2 3" key="1">
    <citation type="submission" date="2017-04" db="EMBL/GenBank/DDBJ databases">
        <title>Draft genome sequence of Zooshikella ganghwensis VG4 isolated from Red Sea sediments.</title>
        <authorList>
            <person name="Rehman Z."/>
            <person name="Alam I."/>
            <person name="Kamau A."/>
            <person name="Bajic V."/>
            <person name="Leiknes T."/>
        </authorList>
    </citation>
    <scope>NUCLEOTIDE SEQUENCE [LARGE SCALE GENOMIC DNA]</scope>
    <source>
        <strain evidence="2 3">VG4</strain>
    </source>
</reference>
<feature type="signal peptide" evidence="1">
    <location>
        <begin position="1"/>
        <end position="19"/>
    </location>
</feature>
<dbReference type="Proteomes" id="UP000257039">
    <property type="component" value="Unassembled WGS sequence"/>
</dbReference>
<name>A0A4P9VK19_9GAMM</name>
<comment type="caution">
    <text evidence="2">The sequence shown here is derived from an EMBL/GenBank/DDBJ whole genome shotgun (WGS) entry which is preliminary data.</text>
</comment>
<feature type="chain" id="PRO_5020469082" evidence="1">
    <location>
        <begin position="20"/>
        <end position="105"/>
    </location>
</feature>
<gene>
    <name evidence="2" type="ORF">B9G39_04000</name>
</gene>
<dbReference type="RefSeq" id="WP_094786140.1">
    <property type="nucleotide sequence ID" value="NZ_JAEVHG010000011.1"/>
</dbReference>
<keyword evidence="3" id="KW-1185">Reference proteome</keyword>
<protein>
    <submittedName>
        <fullName evidence="2">Uncharacterized protein</fullName>
    </submittedName>
</protein>
<keyword evidence="1" id="KW-0732">Signal</keyword>
<dbReference type="EMBL" id="NDXW01000001">
    <property type="protein sequence ID" value="RDH42674.1"/>
    <property type="molecule type" value="Genomic_DNA"/>
</dbReference>
<evidence type="ECO:0000256" key="1">
    <source>
        <dbReference type="SAM" id="SignalP"/>
    </source>
</evidence>
<evidence type="ECO:0000313" key="2">
    <source>
        <dbReference type="EMBL" id="RDH42674.1"/>
    </source>
</evidence>
<dbReference type="AlphaFoldDB" id="A0A4P9VK19"/>
<organism evidence="2 3">
    <name type="scientific">Zooshikella ganghwensis</name>
    <dbReference type="NCBI Taxonomy" id="202772"/>
    <lineage>
        <taxon>Bacteria</taxon>
        <taxon>Pseudomonadati</taxon>
        <taxon>Pseudomonadota</taxon>
        <taxon>Gammaproteobacteria</taxon>
        <taxon>Oceanospirillales</taxon>
        <taxon>Zooshikellaceae</taxon>
        <taxon>Zooshikella</taxon>
    </lineage>
</organism>
<accession>A0A4P9VK19</accession>
<sequence length="105" mass="11611">MKGYFFGVLLVLSASTSVASDIVNGWTGNTTISKIHSEATRTLFAFKDVQGTCGHPNFWVLPIEKEAYLEVSKIKHSLLLTAFSAKKVVNVRCENSRITDFSVLE</sequence>
<proteinExistence type="predicted"/>
<evidence type="ECO:0000313" key="3">
    <source>
        <dbReference type="Proteomes" id="UP000257039"/>
    </source>
</evidence>